<accession>A0A8S5R9E6</accession>
<feature type="region of interest" description="Disordered" evidence="1">
    <location>
        <begin position="523"/>
        <end position="549"/>
    </location>
</feature>
<evidence type="ECO:0000256" key="2">
    <source>
        <dbReference type="SAM" id="Phobius"/>
    </source>
</evidence>
<keyword evidence="2" id="KW-0472">Membrane</keyword>
<name>A0A8S5R9E6_9VIRU</name>
<feature type="transmembrane region" description="Helical" evidence="2">
    <location>
        <begin position="964"/>
        <end position="983"/>
    </location>
</feature>
<keyword evidence="2" id="KW-0812">Transmembrane</keyword>
<protein>
    <submittedName>
        <fullName evidence="3">Minor tail protein</fullName>
    </submittedName>
</protein>
<sequence length="1257" mass="133392">MAESIELQIKSDAQQATRAIGNLQAKLQGLGDTLNSLNGASISNFASGMSQLATSLRSVSSIDTRTFSKIATNMEKLGNLDTARLVSSASALKSMATELSGFASISKQSAEITQLTASISKLGSKSAGYAADNIRNLGSALKEVMTTLSSAPRVSNNIIQMTNALANLSQQGAKVGSASRSLVTGFSNTTKSIKSTRSGFRGLASTIGKFYATYWLVMRAVGKIGGAVDLASQLTEVQNVVDTTFGDMASKVDDFTKTSIQDFGMSELTVKQISSRFQALGTSVGITSQQVANGTAVTNKALMSQNNTLYKAADSMADMSLNLTRLAGDMASFYDVDQADVAKSLQSIFTGTIAPLRRYGLDLTQATLSEWAMKNGLDANIKSMTQAEKVLLRYNYVMANTQAAQGDFAKTANTWANSVRVLKQEFQAWGSIIGSVVINALKPFVQALSKVMLKVISFTRTVADALGAIFGWTIEISGGGATVDGMEDIADGVGDIGDSADSSNKKAQKLKKTLLSIDEIHALDDNSDSGSGGGSGSGGSGGGGAGSGVDSSLKKTDGLLEKYKSSIKDLYSLGKYIGDALASAMESINWKKIYQKADNFGKGLADFLNGLISPRLFYDLGATIAGSLNTALHFLNSFGTTFDWTNFGLSIANGINGFFKNFDFALLAKTINAWVQGIYTMLTTAIKNVSWKDVVKGITDFLSNLDIKTVEIIVGTLLIRKIISLKLGSVALAFIGKSLSKAIAQAIASKIGFELVEGAGIGTAIMQAFKTIFASLSTNLGLLIDGLFSGLSLGDAITAAFGTGAADLLATIGSAFSTIAGTILSIVNFVKMLKDGFSWINEILMVIGVALATIGAILAGVAALPAVIVGAIVAAVATIVVVVKDNWNTICELFSTAGEWFNGNVVEPVVLFFKDMWKTISGFFGSLWKDIVTVWQGASKWFSSTVIEPIVGFFKGFAMRAQQIFQGVWIIIQAIWIVASSWFNNNVITPISNLFNFLKTLIQTAIQTAKDFVFSTWQGVASWFSGTVIQPISNFFNMLKAGITSALSVAKNFVISTWQSVAGWFNGNVISPITNCFNIMKNGITNAFNYVWSSIRGGVTGAMNYVISKIENGVNFVVSGINSLLRGFNKVVSMAAKVAGANWGGVSLVPKVHIPRLASGGIFPRGEDGMAFINHNELVGKFSNGRNVVANNQQITEGIKQAVMEGMAQVMMNSNVGGSPAPIIENVFKCDSETLYRMTQVGKVKHGQRYIVANEFG</sequence>
<proteinExistence type="predicted"/>
<feature type="compositionally biased region" description="Gly residues" evidence="1">
    <location>
        <begin position="530"/>
        <end position="547"/>
    </location>
</feature>
<feature type="transmembrane region" description="Helical" evidence="2">
    <location>
        <begin position="839"/>
        <end position="858"/>
    </location>
</feature>
<dbReference type="EMBL" id="BK015845">
    <property type="protein sequence ID" value="DAE27677.1"/>
    <property type="molecule type" value="Genomic_DNA"/>
</dbReference>
<reference evidence="3" key="1">
    <citation type="journal article" date="2021" name="Proc. Natl. Acad. Sci. U.S.A.">
        <title>A Catalog of Tens of Thousands of Viruses from Human Metagenomes Reveals Hidden Associations with Chronic Diseases.</title>
        <authorList>
            <person name="Tisza M.J."/>
            <person name="Buck C.B."/>
        </authorList>
    </citation>
    <scope>NUCLEOTIDE SEQUENCE</scope>
    <source>
        <strain evidence="3">CtpeS3</strain>
    </source>
</reference>
<feature type="transmembrane region" description="Helical" evidence="2">
    <location>
        <begin position="864"/>
        <end position="883"/>
    </location>
</feature>
<organism evidence="3">
    <name type="scientific">virus sp. ctpeS3</name>
    <dbReference type="NCBI Taxonomy" id="2826815"/>
    <lineage>
        <taxon>Viruses</taxon>
    </lineage>
</organism>
<evidence type="ECO:0000256" key="1">
    <source>
        <dbReference type="SAM" id="MobiDB-lite"/>
    </source>
</evidence>
<evidence type="ECO:0000313" key="3">
    <source>
        <dbReference type="EMBL" id="DAE27677.1"/>
    </source>
</evidence>
<keyword evidence="2" id="KW-1133">Transmembrane helix</keyword>
<feature type="transmembrane region" description="Helical" evidence="2">
    <location>
        <begin position="808"/>
        <end position="827"/>
    </location>
</feature>